<feature type="transmembrane region" description="Helical" evidence="1">
    <location>
        <begin position="210"/>
        <end position="233"/>
    </location>
</feature>
<keyword evidence="1" id="KW-0812">Transmembrane</keyword>
<accession>A0AAD7CY36</accession>
<feature type="non-terminal residue" evidence="3">
    <location>
        <position position="262"/>
    </location>
</feature>
<feature type="domain" description="DUF6533" evidence="2">
    <location>
        <begin position="16"/>
        <end position="60"/>
    </location>
</feature>
<reference evidence="3" key="1">
    <citation type="submission" date="2023-03" db="EMBL/GenBank/DDBJ databases">
        <title>Massive genome expansion in bonnet fungi (Mycena s.s.) driven by repeated elements and novel gene families across ecological guilds.</title>
        <authorList>
            <consortium name="Lawrence Berkeley National Laboratory"/>
            <person name="Harder C.B."/>
            <person name="Miyauchi S."/>
            <person name="Viragh M."/>
            <person name="Kuo A."/>
            <person name="Thoen E."/>
            <person name="Andreopoulos B."/>
            <person name="Lu D."/>
            <person name="Skrede I."/>
            <person name="Drula E."/>
            <person name="Henrissat B."/>
            <person name="Morin E."/>
            <person name="Kohler A."/>
            <person name="Barry K."/>
            <person name="LaButti K."/>
            <person name="Morin E."/>
            <person name="Salamov A."/>
            <person name="Lipzen A."/>
            <person name="Mereny Z."/>
            <person name="Hegedus B."/>
            <person name="Baldrian P."/>
            <person name="Stursova M."/>
            <person name="Weitz H."/>
            <person name="Taylor A."/>
            <person name="Grigoriev I.V."/>
            <person name="Nagy L.G."/>
            <person name="Martin F."/>
            <person name="Kauserud H."/>
        </authorList>
    </citation>
    <scope>NUCLEOTIDE SEQUENCE</scope>
    <source>
        <strain evidence="3">CBHHK067</strain>
    </source>
</reference>
<comment type="caution">
    <text evidence="3">The sequence shown here is derived from an EMBL/GenBank/DDBJ whole genome shotgun (WGS) entry which is preliminary data.</text>
</comment>
<dbReference type="Proteomes" id="UP001221757">
    <property type="component" value="Unassembled WGS sequence"/>
</dbReference>
<evidence type="ECO:0000256" key="1">
    <source>
        <dbReference type="SAM" id="Phobius"/>
    </source>
</evidence>
<feature type="transmembrane region" description="Helical" evidence="1">
    <location>
        <begin position="121"/>
        <end position="140"/>
    </location>
</feature>
<keyword evidence="1" id="KW-1133">Transmembrane helix</keyword>
<sequence length="262" mass="29868">VSQYIPLVIGSLIPLYVVLVGLTWLVHDYFITLEDEVNPMQPQHWSFNKFMFFWVRYYSIALLLFDALQIHIFSEPGITSDTLCSDMDPITRSAGAVLLWSVEIVMQLRVYALYGCSKRIAAFNLVLFAGSITGFMWIMLFNYRKRAAEIADVIHLPLPGCPDVHQGIEWALWVPATIYEGILFSFALFKTSQSTIASLRKYSRVSLYSILLRDNITYFFGIAALLVCNNLMVVNLTHIPWFSYGPFHAAVGIMTSRMLINL</sequence>
<feature type="transmembrane region" description="Helical" evidence="1">
    <location>
        <begin position="52"/>
        <end position="73"/>
    </location>
</feature>
<dbReference type="Pfam" id="PF20151">
    <property type="entry name" value="DUF6533"/>
    <property type="match status" value="1"/>
</dbReference>
<feature type="transmembrane region" description="Helical" evidence="1">
    <location>
        <begin position="12"/>
        <end position="31"/>
    </location>
</feature>
<gene>
    <name evidence="3" type="ORF">B0H17DRAFT_904942</name>
</gene>
<dbReference type="AlphaFoldDB" id="A0AAD7CY36"/>
<name>A0AAD7CY36_MYCRO</name>
<dbReference type="EMBL" id="JARKIE010000191">
    <property type="protein sequence ID" value="KAJ7668959.1"/>
    <property type="molecule type" value="Genomic_DNA"/>
</dbReference>
<dbReference type="InterPro" id="IPR045340">
    <property type="entry name" value="DUF6533"/>
</dbReference>
<evidence type="ECO:0000259" key="2">
    <source>
        <dbReference type="Pfam" id="PF20151"/>
    </source>
</evidence>
<keyword evidence="1" id="KW-0472">Membrane</keyword>
<keyword evidence="4" id="KW-1185">Reference proteome</keyword>
<protein>
    <recommendedName>
        <fullName evidence="2">DUF6533 domain-containing protein</fullName>
    </recommendedName>
</protein>
<organism evidence="3 4">
    <name type="scientific">Mycena rosella</name>
    <name type="common">Pink bonnet</name>
    <name type="synonym">Agaricus rosellus</name>
    <dbReference type="NCBI Taxonomy" id="1033263"/>
    <lineage>
        <taxon>Eukaryota</taxon>
        <taxon>Fungi</taxon>
        <taxon>Dikarya</taxon>
        <taxon>Basidiomycota</taxon>
        <taxon>Agaricomycotina</taxon>
        <taxon>Agaricomycetes</taxon>
        <taxon>Agaricomycetidae</taxon>
        <taxon>Agaricales</taxon>
        <taxon>Marasmiineae</taxon>
        <taxon>Mycenaceae</taxon>
        <taxon>Mycena</taxon>
    </lineage>
</organism>
<evidence type="ECO:0000313" key="4">
    <source>
        <dbReference type="Proteomes" id="UP001221757"/>
    </source>
</evidence>
<proteinExistence type="predicted"/>
<feature type="non-terminal residue" evidence="3">
    <location>
        <position position="1"/>
    </location>
</feature>
<evidence type="ECO:0000313" key="3">
    <source>
        <dbReference type="EMBL" id="KAJ7668959.1"/>
    </source>
</evidence>
<feature type="transmembrane region" description="Helical" evidence="1">
    <location>
        <begin position="170"/>
        <end position="189"/>
    </location>
</feature>
<feature type="transmembrane region" description="Helical" evidence="1">
    <location>
        <begin position="93"/>
        <end position="114"/>
    </location>
</feature>